<dbReference type="NCBIfam" id="TIGR03696">
    <property type="entry name" value="Rhs_assc_core"/>
    <property type="match status" value="1"/>
</dbReference>
<protein>
    <submittedName>
        <fullName evidence="2">RHS repeat-associated core domain-containing protein</fullName>
    </submittedName>
</protein>
<dbReference type="SUPFAM" id="SSF56399">
    <property type="entry name" value="ADP-ribosylation"/>
    <property type="match status" value="1"/>
</dbReference>
<accession>A0AB39VXJ8</accession>
<dbReference type="EMBL" id="CP165628">
    <property type="protein sequence ID" value="XDU74568.1"/>
    <property type="molecule type" value="Genomic_DNA"/>
</dbReference>
<sequence length="363" mass="38145">MTETILGFSGERSDPLGCVSHLGNGYRAYSPLLMRFNNPDSWSPFGSGGINPYAYCEGDPINRADPSGHMSWQTGLGIGLGIVGVLAAVYTGGASIAAAGSIMGALAGASSVTLVVGGSALAADITGIASAVTQDSQPKASATLGWLSMATGILSMGAGFTGALRSSESLVGKMAGSATLEESVENIDTNPETRVFYYDFDIAANGEKIASGENGYIRNFAAGDNPAVIMHGKPDYLFVDGSNGVDACGMVSQVKDKFQIDLEQNVRGKSLHLISCYGNFHAQKLANRLNCPVIAYGDDTIYTSSTLKRAATGKPMVLVPRDRALLKDIEVAKVKKRLFKNATATTFMPIPIRFAMPRLGFMI</sequence>
<feature type="transmembrane region" description="Helical" evidence="1">
    <location>
        <begin position="143"/>
        <end position="164"/>
    </location>
</feature>
<evidence type="ECO:0000256" key="1">
    <source>
        <dbReference type="SAM" id="Phobius"/>
    </source>
</evidence>
<evidence type="ECO:0000313" key="2">
    <source>
        <dbReference type="EMBL" id="XDU74568.1"/>
    </source>
</evidence>
<dbReference type="AlphaFoldDB" id="A0AB39VXJ8"/>
<keyword evidence="1" id="KW-1133">Transmembrane helix</keyword>
<feature type="transmembrane region" description="Helical" evidence="1">
    <location>
        <begin position="102"/>
        <end position="123"/>
    </location>
</feature>
<dbReference type="RefSeq" id="WP_369790712.1">
    <property type="nucleotide sequence ID" value="NZ_CP165628.1"/>
</dbReference>
<dbReference type="Gene3D" id="2.180.10.10">
    <property type="entry name" value="RHS repeat-associated core"/>
    <property type="match status" value="1"/>
</dbReference>
<feature type="transmembrane region" description="Helical" evidence="1">
    <location>
        <begin position="70"/>
        <end position="90"/>
    </location>
</feature>
<proteinExistence type="predicted"/>
<keyword evidence="1" id="KW-0812">Transmembrane</keyword>
<gene>
    <name evidence="2" type="ORF">AB3G37_11015</name>
</gene>
<keyword evidence="1" id="KW-0472">Membrane</keyword>
<name>A0AB39VXJ8_9GAMM</name>
<organism evidence="2">
    <name type="scientific">Rouxiella sp. WC2420</name>
    <dbReference type="NCBI Taxonomy" id="3234145"/>
    <lineage>
        <taxon>Bacteria</taxon>
        <taxon>Pseudomonadati</taxon>
        <taxon>Pseudomonadota</taxon>
        <taxon>Gammaproteobacteria</taxon>
        <taxon>Enterobacterales</taxon>
        <taxon>Yersiniaceae</taxon>
        <taxon>Rouxiella</taxon>
    </lineage>
</organism>
<reference evidence="2" key="1">
    <citation type="submission" date="2024-07" db="EMBL/GenBank/DDBJ databases">
        <authorList>
            <person name="Biller S.J."/>
        </authorList>
    </citation>
    <scope>NUCLEOTIDE SEQUENCE</scope>
    <source>
        <strain evidence="2">WC2420</strain>
    </source>
</reference>
<dbReference type="InterPro" id="IPR022385">
    <property type="entry name" value="Rhs_assc_core"/>
</dbReference>